<organism evidence="6 7">
    <name type="scientific">Morchella conica CCBAS932</name>
    <dbReference type="NCBI Taxonomy" id="1392247"/>
    <lineage>
        <taxon>Eukaryota</taxon>
        <taxon>Fungi</taxon>
        <taxon>Dikarya</taxon>
        <taxon>Ascomycota</taxon>
        <taxon>Pezizomycotina</taxon>
        <taxon>Pezizomycetes</taxon>
        <taxon>Pezizales</taxon>
        <taxon>Morchellaceae</taxon>
        <taxon>Morchella</taxon>
    </lineage>
</organism>
<feature type="region of interest" description="Disordered" evidence="5">
    <location>
        <begin position="1"/>
        <end position="20"/>
    </location>
</feature>
<reference evidence="6 7" key="1">
    <citation type="journal article" date="2018" name="Nat. Ecol. Evol.">
        <title>Pezizomycetes genomes reveal the molecular basis of ectomycorrhizal truffle lifestyle.</title>
        <authorList>
            <person name="Murat C."/>
            <person name="Payen T."/>
            <person name="Noel B."/>
            <person name="Kuo A."/>
            <person name="Morin E."/>
            <person name="Chen J."/>
            <person name="Kohler A."/>
            <person name="Krizsan K."/>
            <person name="Balestrini R."/>
            <person name="Da Silva C."/>
            <person name="Montanini B."/>
            <person name="Hainaut M."/>
            <person name="Levati E."/>
            <person name="Barry K.W."/>
            <person name="Belfiori B."/>
            <person name="Cichocki N."/>
            <person name="Clum A."/>
            <person name="Dockter R.B."/>
            <person name="Fauchery L."/>
            <person name="Guy J."/>
            <person name="Iotti M."/>
            <person name="Le Tacon F."/>
            <person name="Lindquist E.A."/>
            <person name="Lipzen A."/>
            <person name="Malagnac F."/>
            <person name="Mello A."/>
            <person name="Molinier V."/>
            <person name="Miyauchi S."/>
            <person name="Poulain J."/>
            <person name="Riccioni C."/>
            <person name="Rubini A."/>
            <person name="Sitrit Y."/>
            <person name="Splivallo R."/>
            <person name="Traeger S."/>
            <person name="Wang M."/>
            <person name="Zifcakova L."/>
            <person name="Wipf D."/>
            <person name="Zambonelli A."/>
            <person name="Paolocci F."/>
            <person name="Nowrousian M."/>
            <person name="Ottonello S."/>
            <person name="Baldrian P."/>
            <person name="Spatafora J.W."/>
            <person name="Henrissat B."/>
            <person name="Nagy L.G."/>
            <person name="Aury J.M."/>
            <person name="Wincker P."/>
            <person name="Grigoriev I.V."/>
            <person name="Bonfante P."/>
            <person name="Martin F.M."/>
        </authorList>
    </citation>
    <scope>NUCLEOTIDE SEQUENCE [LARGE SCALE GENOMIC DNA]</scope>
    <source>
        <strain evidence="6 7">CCBAS932</strain>
    </source>
</reference>
<dbReference type="Pfam" id="PF05724">
    <property type="entry name" value="TPMT"/>
    <property type="match status" value="1"/>
</dbReference>
<keyword evidence="2 6" id="KW-0489">Methyltransferase</keyword>
<evidence type="ECO:0000256" key="4">
    <source>
        <dbReference type="ARBA" id="ARBA00022691"/>
    </source>
</evidence>
<dbReference type="AlphaFoldDB" id="A0A3N4L2V0"/>
<dbReference type="STRING" id="1392247.A0A3N4L2V0"/>
<evidence type="ECO:0000256" key="5">
    <source>
        <dbReference type="SAM" id="MobiDB-lite"/>
    </source>
</evidence>
<dbReference type="CDD" id="cd02440">
    <property type="entry name" value="AdoMet_MTases"/>
    <property type="match status" value="1"/>
</dbReference>
<gene>
    <name evidence="6" type="ORF">P167DRAFT_515425</name>
</gene>
<evidence type="ECO:0000256" key="2">
    <source>
        <dbReference type="ARBA" id="ARBA00022603"/>
    </source>
</evidence>
<evidence type="ECO:0000313" key="6">
    <source>
        <dbReference type="EMBL" id="RPB17167.1"/>
    </source>
</evidence>
<sequence>MASIQEDPVQDRPTDERQRLKEHFSIPLEQHGDKWSELWNNGELPWDKGAANPALVDLLVQWEEHDFFRSRDALKTRRRALVPGCGRGYDTSLLSTYGYDAFGLDISETAVKAASEWVSSQSEEEKNTQSKHSFEMWGQSHIVLGDFFKNDWAEKLHFDLKGGFDLVYDYTFLCALHPTLRAKWAARMAELIAPQHGLLICLEFPLYKPLETGGPPWGLTSKIYDELLGDNFKKVLFYKPERTHKIGQGSDYVSVWRRK</sequence>
<protein>
    <submittedName>
        <fullName evidence="6">S-adenosyl-L-methionine-dependent methyltransferase</fullName>
    </submittedName>
</protein>
<dbReference type="InParanoid" id="A0A3N4L2V0"/>
<keyword evidence="4" id="KW-0949">S-adenosyl-L-methionine</keyword>
<name>A0A3N4L2V0_9PEZI</name>
<dbReference type="PANTHER" id="PTHR32183:SF6">
    <property type="entry name" value="CYSTEINE SULFINATE DESULFINASE_CYSTEINE DESULFURASE AND RELATED ENZYMES"/>
    <property type="match status" value="1"/>
</dbReference>
<dbReference type="GO" id="GO:0008757">
    <property type="term" value="F:S-adenosylmethionine-dependent methyltransferase activity"/>
    <property type="evidence" value="ECO:0007669"/>
    <property type="project" value="InterPro"/>
</dbReference>
<dbReference type="InterPro" id="IPR029063">
    <property type="entry name" value="SAM-dependent_MTases_sf"/>
</dbReference>
<dbReference type="EMBL" id="ML119106">
    <property type="protein sequence ID" value="RPB17167.1"/>
    <property type="molecule type" value="Genomic_DNA"/>
</dbReference>
<dbReference type="InterPro" id="IPR008854">
    <property type="entry name" value="TPMT"/>
</dbReference>
<feature type="compositionally biased region" description="Basic and acidic residues" evidence="5">
    <location>
        <begin position="9"/>
        <end position="20"/>
    </location>
</feature>
<keyword evidence="7" id="KW-1185">Reference proteome</keyword>
<dbReference type="PROSITE" id="PS51585">
    <property type="entry name" value="SAM_MT_TPMT"/>
    <property type="match status" value="1"/>
</dbReference>
<evidence type="ECO:0000256" key="1">
    <source>
        <dbReference type="ARBA" id="ARBA00022553"/>
    </source>
</evidence>
<proteinExistence type="predicted"/>
<dbReference type="SUPFAM" id="SSF53335">
    <property type="entry name" value="S-adenosyl-L-methionine-dependent methyltransferases"/>
    <property type="match status" value="1"/>
</dbReference>
<dbReference type="GO" id="GO:0032259">
    <property type="term" value="P:methylation"/>
    <property type="evidence" value="ECO:0007669"/>
    <property type="project" value="UniProtKB-KW"/>
</dbReference>
<dbReference type="Proteomes" id="UP000277580">
    <property type="component" value="Unassembled WGS sequence"/>
</dbReference>
<dbReference type="OrthoDB" id="276151at2759"/>
<keyword evidence="3 6" id="KW-0808">Transferase</keyword>
<evidence type="ECO:0000256" key="3">
    <source>
        <dbReference type="ARBA" id="ARBA00022679"/>
    </source>
</evidence>
<dbReference type="PANTHER" id="PTHR32183">
    <property type="match status" value="1"/>
</dbReference>
<evidence type="ECO:0000313" key="7">
    <source>
        <dbReference type="Proteomes" id="UP000277580"/>
    </source>
</evidence>
<keyword evidence="1" id="KW-0597">Phosphoprotein</keyword>
<accession>A0A3N4L2V0</accession>
<dbReference type="Gene3D" id="3.40.50.150">
    <property type="entry name" value="Vaccinia Virus protein VP39"/>
    <property type="match status" value="1"/>
</dbReference>